<feature type="chain" id="PRO_5047510536" evidence="1">
    <location>
        <begin position="28"/>
        <end position="358"/>
    </location>
</feature>
<keyword evidence="1" id="KW-0732">Signal</keyword>
<proteinExistence type="predicted"/>
<reference evidence="2 3" key="1">
    <citation type="submission" date="2023-10" db="EMBL/GenBank/DDBJ databases">
        <title>Two novel species belonging to the OM43/NOR5 clade.</title>
        <authorList>
            <person name="Park M."/>
        </authorList>
    </citation>
    <scope>NUCLEOTIDE SEQUENCE [LARGE SCALE GENOMIC DNA]</scope>
    <source>
        <strain evidence="2 3">IMCC45268</strain>
    </source>
</reference>
<dbReference type="Pfam" id="PF01244">
    <property type="entry name" value="Peptidase_M19"/>
    <property type="match status" value="1"/>
</dbReference>
<accession>A0ABZ0IHI4</accession>
<sequence>MEWTSNRRLFLQGAAAALASSVLPGQAATSLSDKYEDMLVIDALCFGKEWGAEVFTALRAANYSGIIESLPRKNLQTAIDALLEWRHRIDEHDDQLMFALESEDFLRAKETQRTAVMMNFQNSTMLNGDVDNIDALYALGMRSFQLTYNSRNLVGDGCLERTNAGLSDFGLEVVERMNDTGVLIDLSHCGDQTTLDGIAFSKKPVGITHTMCDALRTHPRAKTDEQIRKCAEKGGVIGMIALGYFVGPDPGGDTTIEHYADHIEHAVNVAGIEHIGISTDYPPQGISPWATYEEWFVPRTGFFKPSYELRWPPWIPELDTPNRYRNLLAVLDRRGWSTGDMERLLGLNWLRLLNETIG</sequence>
<organism evidence="2 3">
    <name type="scientific">Congregibacter brevis</name>
    <dbReference type="NCBI Taxonomy" id="3081201"/>
    <lineage>
        <taxon>Bacteria</taxon>
        <taxon>Pseudomonadati</taxon>
        <taxon>Pseudomonadota</taxon>
        <taxon>Gammaproteobacteria</taxon>
        <taxon>Cellvibrionales</taxon>
        <taxon>Halieaceae</taxon>
        <taxon>Congregibacter</taxon>
    </lineage>
</organism>
<dbReference type="EC" id="3.4.13.-" evidence="2"/>
<dbReference type="Gene3D" id="3.20.20.140">
    <property type="entry name" value="Metal-dependent hydrolases"/>
    <property type="match status" value="1"/>
</dbReference>
<name>A0ABZ0IHI4_9GAMM</name>
<dbReference type="PANTHER" id="PTHR10443:SF12">
    <property type="entry name" value="DIPEPTIDASE"/>
    <property type="match status" value="1"/>
</dbReference>
<evidence type="ECO:0000313" key="3">
    <source>
        <dbReference type="Proteomes" id="UP001626549"/>
    </source>
</evidence>
<dbReference type="InterPro" id="IPR006311">
    <property type="entry name" value="TAT_signal"/>
</dbReference>
<dbReference type="GO" id="GO:0016805">
    <property type="term" value="F:dipeptidase activity"/>
    <property type="evidence" value="ECO:0007669"/>
    <property type="project" value="UniProtKB-KW"/>
</dbReference>
<evidence type="ECO:0000256" key="1">
    <source>
        <dbReference type="SAM" id="SignalP"/>
    </source>
</evidence>
<gene>
    <name evidence="2" type="ORF">R0137_07875</name>
</gene>
<dbReference type="Proteomes" id="UP001626549">
    <property type="component" value="Chromosome"/>
</dbReference>
<dbReference type="PROSITE" id="PS51318">
    <property type="entry name" value="TAT"/>
    <property type="match status" value="1"/>
</dbReference>
<protein>
    <submittedName>
        <fullName evidence="2">Membrane dipeptidase</fullName>
        <ecNumber evidence="2">3.4.13.-</ecNumber>
    </submittedName>
</protein>
<keyword evidence="2" id="KW-0224">Dipeptidase</keyword>
<dbReference type="SUPFAM" id="SSF51556">
    <property type="entry name" value="Metallo-dependent hydrolases"/>
    <property type="match status" value="1"/>
</dbReference>
<keyword evidence="2" id="KW-0645">Protease</keyword>
<keyword evidence="2" id="KW-0378">Hydrolase</keyword>
<dbReference type="PANTHER" id="PTHR10443">
    <property type="entry name" value="MICROSOMAL DIPEPTIDASE"/>
    <property type="match status" value="1"/>
</dbReference>
<dbReference type="PROSITE" id="PS51365">
    <property type="entry name" value="RENAL_DIPEPTIDASE_2"/>
    <property type="match status" value="1"/>
</dbReference>
<dbReference type="InterPro" id="IPR032466">
    <property type="entry name" value="Metal_Hydrolase"/>
</dbReference>
<dbReference type="RefSeq" id="WP_407329838.1">
    <property type="nucleotide sequence ID" value="NZ_CP136865.1"/>
</dbReference>
<dbReference type="EMBL" id="CP136865">
    <property type="protein sequence ID" value="WOJ98478.1"/>
    <property type="molecule type" value="Genomic_DNA"/>
</dbReference>
<keyword evidence="3" id="KW-1185">Reference proteome</keyword>
<dbReference type="InterPro" id="IPR008257">
    <property type="entry name" value="Pept_M19"/>
</dbReference>
<feature type="signal peptide" evidence="1">
    <location>
        <begin position="1"/>
        <end position="27"/>
    </location>
</feature>
<evidence type="ECO:0000313" key="2">
    <source>
        <dbReference type="EMBL" id="WOJ98478.1"/>
    </source>
</evidence>